<protein>
    <submittedName>
        <fullName evidence="1">Uncharacterized protein</fullName>
    </submittedName>
</protein>
<proteinExistence type="predicted"/>
<reference evidence="1" key="2">
    <citation type="journal article" date="2015" name="Data Brief">
        <title>Shoot transcriptome of the giant reed, Arundo donax.</title>
        <authorList>
            <person name="Barrero R.A."/>
            <person name="Guerrero F.D."/>
            <person name="Moolhuijzen P."/>
            <person name="Goolsby J.A."/>
            <person name="Tidwell J."/>
            <person name="Bellgard S.E."/>
            <person name="Bellgard M.I."/>
        </authorList>
    </citation>
    <scope>NUCLEOTIDE SEQUENCE</scope>
    <source>
        <tissue evidence="1">Shoot tissue taken approximately 20 cm above the soil surface</tissue>
    </source>
</reference>
<accession>A0A0A9C0R9</accession>
<reference evidence="1" key="1">
    <citation type="submission" date="2014-09" db="EMBL/GenBank/DDBJ databases">
        <authorList>
            <person name="Magalhaes I.L.F."/>
            <person name="Oliveira U."/>
            <person name="Santos F.R."/>
            <person name="Vidigal T.H.D.A."/>
            <person name="Brescovit A.D."/>
            <person name="Santos A.J."/>
        </authorList>
    </citation>
    <scope>NUCLEOTIDE SEQUENCE</scope>
    <source>
        <tissue evidence="1">Shoot tissue taken approximately 20 cm above the soil surface</tissue>
    </source>
</reference>
<organism evidence="1">
    <name type="scientific">Arundo donax</name>
    <name type="common">Giant reed</name>
    <name type="synonym">Donax arundinaceus</name>
    <dbReference type="NCBI Taxonomy" id="35708"/>
    <lineage>
        <taxon>Eukaryota</taxon>
        <taxon>Viridiplantae</taxon>
        <taxon>Streptophyta</taxon>
        <taxon>Embryophyta</taxon>
        <taxon>Tracheophyta</taxon>
        <taxon>Spermatophyta</taxon>
        <taxon>Magnoliopsida</taxon>
        <taxon>Liliopsida</taxon>
        <taxon>Poales</taxon>
        <taxon>Poaceae</taxon>
        <taxon>PACMAD clade</taxon>
        <taxon>Arundinoideae</taxon>
        <taxon>Arundineae</taxon>
        <taxon>Arundo</taxon>
    </lineage>
</organism>
<name>A0A0A9C0R9_ARUDO</name>
<dbReference type="EMBL" id="GBRH01230885">
    <property type="protein sequence ID" value="JAD67010.1"/>
    <property type="molecule type" value="Transcribed_RNA"/>
</dbReference>
<sequence>MFGKNECSLHWPDLG</sequence>
<evidence type="ECO:0000313" key="1">
    <source>
        <dbReference type="EMBL" id="JAD67010.1"/>
    </source>
</evidence>